<dbReference type="InterPro" id="IPR036388">
    <property type="entry name" value="WH-like_DNA-bd_sf"/>
</dbReference>
<keyword evidence="7" id="KW-1185">Reference proteome</keyword>
<evidence type="ECO:0000256" key="3">
    <source>
        <dbReference type="ARBA" id="ARBA00023163"/>
    </source>
</evidence>
<evidence type="ECO:0000313" key="7">
    <source>
        <dbReference type="Proteomes" id="UP000019364"/>
    </source>
</evidence>
<evidence type="ECO:0000256" key="2">
    <source>
        <dbReference type="ARBA" id="ARBA00023125"/>
    </source>
</evidence>
<dbReference type="InterPro" id="IPR000281">
    <property type="entry name" value="HTH_RpiR"/>
</dbReference>
<dbReference type="GO" id="GO:0003700">
    <property type="term" value="F:DNA-binding transcription factor activity"/>
    <property type="evidence" value="ECO:0007669"/>
    <property type="project" value="InterPro"/>
</dbReference>
<keyword evidence="2" id="KW-0238">DNA-binding</keyword>
<dbReference type="GO" id="GO:1901135">
    <property type="term" value="P:carbohydrate derivative metabolic process"/>
    <property type="evidence" value="ECO:0007669"/>
    <property type="project" value="InterPro"/>
</dbReference>
<organism evidence="6 7">
    <name type="scientific">Paenibacillus pini JCM 16418</name>
    <dbReference type="NCBI Taxonomy" id="1236976"/>
    <lineage>
        <taxon>Bacteria</taxon>
        <taxon>Bacillati</taxon>
        <taxon>Bacillota</taxon>
        <taxon>Bacilli</taxon>
        <taxon>Bacillales</taxon>
        <taxon>Paenibacillaceae</taxon>
        <taxon>Paenibacillus</taxon>
    </lineage>
</organism>
<dbReference type="Gene3D" id="1.10.10.10">
    <property type="entry name" value="Winged helix-like DNA-binding domain superfamily/Winged helix DNA-binding domain"/>
    <property type="match status" value="1"/>
</dbReference>
<dbReference type="SUPFAM" id="SSF46689">
    <property type="entry name" value="Homeodomain-like"/>
    <property type="match status" value="1"/>
</dbReference>
<dbReference type="Gene3D" id="3.40.50.10490">
    <property type="entry name" value="Glucose-6-phosphate isomerase like protein, domain 1"/>
    <property type="match status" value="1"/>
</dbReference>
<keyword evidence="1" id="KW-0805">Transcription regulation</keyword>
<comment type="caution">
    <text evidence="6">The sequence shown here is derived from an EMBL/GenBank/DDBJ whole genome shotgun (WGS) entry which is preliminary data.</text>
</comment>
<evidence type="ECO:0000259" key="5">
    <source>
        <dbReference type="PROSITE" id="PS51464"/>
    </source>
</evidence>
<feature type="domain" description="HTH rpiR-type" evidence="4">
    <location>
        <begin position="2"/>
        <end position="78"/>
    </location>
</feature>
<feature type="domain" description="SIS" evidence="5">
    <location>
        <begin position="123"/>
        <end position="263"/>
    </location>
</feature>
<name>W7Z0N4_9BACL</name>
<dbReference type="OrthoDB" id="370421at2"/>
<dbReference type="Pfam" id="PF01418">
    <property type="entry name" value="HTH_6"/>
    <property type="match status" value="1"/>
</dbReference>
<dbReference type="EMBL" id="BAVZ01000027">
    <property type="protein sequence ID" value="GAF10541.1"/>
    <property type="molecule type" value="Genomic_DNA"/>
</dbReference>
<dbReference type="CDD" id="cd05013">
    <property type="entry name" value="SIS_RpiR"/>
    <property type="match status" value="1"/>
</dbReference>
<dbReference type="InterPro" id="IPR047640">
    <property type="entry name" value="RpiR-like"/>
</dbReference>
<evidence type="ECO:0000256" key="1">
    <source>
        <dbReference type="ARBA" id="ARBA00023015"/>
    </source>
</evidence>
<dbReference type="eggNOG" id="COG1737">
    <property type="taxonomic scope" value="Bacteria"/>
</dbReference>
<reference evidence="6 7" key="1">
    <citation type="journal article" date="2014" name="Genome Announc.">
        <title>Draft Genome Sequence of Paenibacillus pini JCM 16418T, Isolated from the Rhizosphere of Pine Tree.</title>
        <authorList>
            <person name="Yuki M."/>
            <person name="Oshima K."/>
            <person name="Suda W."/>
            <person name="Oshida Y."/>
            <person name="Kitamura K."/>
            <person name="Iida Y."/>
            <person name="Hattori M."/>
            <person name="Ohkuma M."/>
        </authorList>
    </citation>
    <scope>NUCLEOTIDE SEQUENCE [LARGE SCALE GENOMIC DNA]</scope>
    <source>
        <strain evidence="6 7">JCM 16418</strain>
    </source>
</reference>
<dbReference type="AlphaFoldDB" id="W7Z0N4"/>
<dbReference type="GO" id="GO:0097367">
    <property type="term" value="F:carbohydrate derivative binding"/>
    <property type="evidence" value="ECO:0007669"/>
    <property type="project" value="InterPro"/>
</dbReference>
<gene>
    <name evidence="6" type="ORF">JCM16418_4751</name>
</gene>
<dbReference type="InterPro" id="IPR009057">
    <property type="entry name" value="Homeodomain-like_sf"/>
</dbReference>
<evidence type="ECO:0000259" key="4">
    <source>
        <dbReference type="PROSITE" id="PS51071"/>
    </source>
</evidence>
<dbReference type="InterPro" id="IPR046348">
    <property type="entry name" value="SIS_dom_sf"/>
</dbReference>
<accession>W7Z0N4</accession>
<dbReference type="SUPFAM" id="SSF53697">
    <property type="entry name" value="SIS domain"/>
    <property type="match status" value="1"/>
</dbReference>
<dbReference type="InterPro" id="IPR001347">
    <property type="entry name" value="SIS_dom"/>
</dbReference>
<sequence>MNGGLVRLREILDDITPSERKVAEYIISYPHRVLEMSVAQLSGESGGSQAAIIRLCKSMGIKGYSELKLKVAGDLNQNEERYEYREIRSNDSIERIINTVSANNIQSIRDTVTILDPDTVERAVDALSKAKRIYFYGLGASNLIAQDAQHKFLRINKTSHSFTDPHLELSSAVMLSRDDVAVGVSYSGETSHVIECLKEARLCGAKTISITKYGNNSVASNADYPLYTSSTENAIRSGAMSSRMTQLNVIDILYLAVASREYDKSVLYLEKSRDIINRMTGR</sequence>
<dbReference type="Proteomes" id="UP000019364">
    <property type="component" value="Unassembled WGS sequence"/>
</dbReference>
<dbReference type="RefSeq" id="WP_036653038.1">
    <property type="nucleotide sequence ID" value="NZ_BAVZ01000027.1"/>
</dbReference>
<proteinExistence type="predicted"/>
<dbReference type="GO" id="GO:0003677">
    <property type="term" value="F:DNA binding"/>
    <property type="evidence" value="ECO:0007669"/>
    <property type="project" value="UniProtKB-KW"/>
</dbReference>
<dbReference type="PROSITE" id="PS51464">
    <property type="entry name" value="SIS"/>
    <property type="match status" value="1"/>
</dbReference>
<dbReference type="PANTHER" id="PTHR30514">
    <property type="entry name" value="GLUCOKINASE"/>
    <property type="match status" value="1"/>
</dbReference>
<keyword evidence="3" id="KW-0804">Transcription</keyword>
<dbReference type="STRING" id="1236976.JCM16418_4751"/>
<evidence type="ECO:0000313" key="6">
    <source>
        <dbReference type="EMBL" id="GAF10541.1"/>
    </source>
</evidence>
<dbReference type="PANTHER" id="PTHR30514:SF10">
    <property type="entry name" value="MURR_RPIR FAMILY TRANSCRIPTIONAL REGULATOR"/>
    <property type="match status" value="1"/>
</dbReference>
<dbReference type="Pfam" id="PF01380">
    <property type="entry name" value="SIS"/>
    <property type="match status" value="1"/>
</dbReference>
<protein>
    <submittedName>
        <fullName evidence="6">Transcriptional regulator</fullName>
    </submittedName>
</protein>
<dbReference type="PROSITE" id="PS51071">
    <property type="entry name" value="HTH_RPIR"/>
    <property type="match status" value="1"/>
</dbReference>
<dbReference type="InterPro" id="IPR035472">
    <property type="entry name" value="RpiR-like_SIS"/>
</dbReference>